<dbReference type="InterPro" id="IPR013159">
    <property type="entry name" value="DnaA_C"/>
</dbReference>
<dbReference type="Gene3D" id="1.10.1750.10">
    <property type="match status" value="1"/>
</dbReference>
<proteinExistence type="inferred from homology"/>
<evidence type="ECO:0000259" key="10">
    <source>
        <dbReference type="SMART" id="SM00760"/>
    </source>
</evidence>
<dbReference type="InterPro" id="IPR003593">
    <property type="entry name" value="AAA+_ATPase"/>
</dbReference>
<name>A0A381ZX23_9ZZZZ</name>
<feature type="domain" description="Chromosomal replication initiator DnaA C-terminal" evidence="10">
    <location>
        <begin position="364"/>
        <end position="433"/>
    </location>
</feature>
<dbReference type="Gene3D" id="3.30.300.180">
    <property type="match status" value="1"/>
</dbReference>
<evidence type="ECO:0000256" key="3">
    <source>
        <dbReference type="ARBA" id="ARBA00022705"/>
    </source>
</evidence>
<dbReference type="Pfam" id="PF00308">
    <property type="entry name" value="Bac_DnaA"/>
    <property type="match status" value="1"/>
</dbReference>
<dbReference type="Pfam" id="PF11638">
    <property type="entry name" value="DnaA_N"/>
    <property type="match status" value="1"/>
</dbReference>
<evidence type="ECO:0000256" key="7">
    <source>
        <dbReference type="ARBA" id="ARBA00023125"/>
    </source>
</evidence>
<dbReference type="InterPro" id="IPR013317">
    <property type="entry name" value="DnaA_dom"/>
</dbReference>
<evidence type="ECO:0008006" key="12">
    <source>
        <dbReference type="Google" id="ProtNLM"/>
    </source>
</evidence>
<keyword evidence="3" id="KW-0235">DNA replication</keyword>
<dbReference type="Pfam" id="PF08299">
    <property type="entry name" value="Bac_DnaA_C"/>
    <property type="match status" value="1"/>
</dbReference>
<evidence type="ECO:0000256" key="8">
    <source>
        <dbReference type="SAM" id="MobiDB-lite"/>
    </source>
</evidence>
<evidence type="ECO:0000256" key="1">
    <source>
        <dbReference type="ARBA" id="ARBA00006583"/>
    </source>
</evidence>
<keyword evidence="7" id="KW-0238">DNA-binding</keyword>
<dbReference type="CDD" id="cd06571">
    <property type="entry name" value="Bac_DnaA_C"/>
    <property type="match status" value="1"/>
</dbReference>
<dbReference type="InterPro" id="IPR038454">
    <property type="entry name" value="DnaA_N_sf"/>
</dbReference>
<dbReference type="GO" id="GO:0003688">
    <property type="term" value="F:DNA replication origin binding"/>
    <property type="evidence" value="ECO:0007669"/>
    <property type="project" value="InterPro"/>
</dbReference>
<dbReference type="GO" id="GO:0006275">
    <property type="term" value="P:regulation of DNA replication"/>
    <property type="evidence" value="ECO:0007669"/>
    <property type="project" value="InterPro"/>
</dbReference>
<accession>A0A381ZX23</accession>
<evidence type="ECO:0000259" key="9">
    <source>
        <dbReference type="SMART" id="SM00382"/>
    </source>
</evidence>
<dbReference type="InterPro" id="IPR020591">
    <property type="entry name" value="Chromosome_initiator_DnaA-like"/>
</dbReference>
<dbReference type="PRINTS" id="PR00051">
    <property type="entry name" value="DNAA"/>
</dbReference>
<dbReference type="CDD" id="cd00009">
    <property type="entry name" value="AAA"/>
    <property type="match status" value="1"/>
</dbReference>
<dbReference type="SUPFAM" id="SSF52540">
    <property type="entry name" value="P-loop containing nucleoside triphosphate hydrolases"/>
    <property type="match status" value="1"/>
</dbReference>
<dbReference type="InterPro" id="IPR027417">
    <property type="entry name" value="P-loop_NTPase"/>
</dbReference>
<dbReference type="InterPro" id="IPR010921">
    <property type="entry name" value="Trp_repressor/repl_initiator"/>
</dbReference>
<reference evidence="11" key="1">
    <citation type="submission" date="2018-05" db="EMBL/GenBank/DDBJ databases">
        <authorList>
            <person name="Lanie J.A."/>
            <person name="Ng W.-L."/>
            <person name="Kazmierczak K.M."/>
            <person name="Andrzejewski T.M."/>
            <person name="Davidsen T.M."/>
            <person name="Wayne K.J."/>
            <person name="Tettelin H."/>
            <person name="Glass J.I."/>
            <person name="Rusch D."/>
            <person name="Podicherti R."/>
            <person name="Tsui H.-C.T."/>
            <person name="Winkler M.E."/>
        </authorList>
    </citation>
    <scope>NUCLEOTIDE SEQUENCE</scope>
</reference>
<dbReference type="InterPro" id="IPR001957">
    <property type="entry name" value="Chromosome_initiator_DnaA"/>
</dbReference>
<dbReference type="GO" id="GO:0006270">
    <property type="term" value="P:DNA replication initiation"/>
    <property type="evidence" value="ECO:0007669"/>
    <property type="project" value="InterPro"/>
</dbReference>
<evidence type="ECO:0000256" key="6">
    <source>
        <dbReference type="ARBA" id="ARBA00023121"/>
    </source>
</evidence>
<dbReference type="Gene3D" id="1.10.8.60">
    <property type="match status" value="1"/>
</dbReference>
<evidence type="ECO:0000256" key="2">
    <source>
        <dbReference type="ARBA" id="ARBA00022490"/>
    </source>
</evidence>
<keyword evidence="6" id="KW-0446">Lipid-binding</keyword>
<keyword evidence="5" id="KW-0067">ATP-binding</keyword>
<evidence type="ECO:0000256" key="5">
    <source>
        <dbReference type="ARBA" id="ARBA00022840"/>
    </source>
</evidence>
<dbReference type="InterPro" id="IPR024633">
    <property type="entry name" value="DnaA_N_dom"/>
</dbReference>
<dbReference type="PANTHER" id="PTHR30050:SF2">
    <property type="entry name" value="CHROMOSOMAL REPLICATION INITIATOR PROTEIN DNAA"/>
    <property type="match status" value="1"/>
</dbReference>
<dbReference type="InterPro" id="IPR018312">
    <property type="entry name" value="Chromosome_initiator_DnaA_CS"/>
</dbReference>
<keyword evidence="4" id="KW-0547">Nucleotide-binding</keyword>
<evidence type="ECO:0000313" key="11">
    <source>
        <dbReference type="EMBL" id="SVA93382.1"/>
    </source>
</evidence>
<dbReference type="AlphaFoldDB" id="A0A381ZX23"/>
<comment type="similarity">
    <text evidence="1">Belongs to the DnaA family.</text>
</comment>
<evidence type="ECO:0000256" key="4">
    <source>
        <dbReference type="ARBA" id="ARBA00022741"/>
    </source>
</evidence>
<dbReference type="SUPFAM" id="SSF48295">
    <property type="entry name" value="TrpR-like"/>
    <property type="match status" value="1"/>
</dbReference>
<dbReference type="NCBIfam" id="TIGR00362">
    <property type="entry name" value="DnaA"/>
    <property type="match status" value="1"/>
</dbReference>
<dbReference type="PANTHER" id="PTHR30050">
    <property type="entry name" value="CHROMOSOMAL REPLICATION INITIATOR PROTEIN DNAA"/>
    <property type="match status" value="1"/>
</dbReference>
<dbReference type="HAMAP" id="MF_00377">
    <property type="entry name" value="DnaA_bact"/>
    <property type="match status" value="1"/>
</dbReference>
<feature type="region of interest" description="Disordered" evidence="8">
    <location>
        <begin position="89"/>
        <end position="109"/>
    </location>
</feature>
<protein>
    <recommendedName>
        <fullName evidence="12">Chromosomal replication initiator protein DnaA</fullName>
    </recommendedName>
</protein>
<gene>
    <name evidence="11" type="ORF">METZ01_LOCUS146236</name>
</gene>
<sequence length="459" mass="51057">VRDLNPLQIWTAALGSLELQVSRPSYNTWLKGTVGLSVSYDTKELVVGTPSPFVAQWLEKRMSSLVEACLLQISGEELGVRFTVVTEPPIRSSTDEPSPPKEAQGFSARPSYRRTLPYTSNLNPKYTLDSFIVGESNQLAYAAAVAVSSTSGNSYNPLFLYGGVGLGKTHLLHAIGHASAQRGLTYLYTSSEQFTNEFITAIQTKKTSEFRDRYRSVDVLLIDDIQFIRGKDAIQEGFFHTFNALHNSNRQIVIASDRPSHELSPIEDRLRSRFAWGLTTDIKSPNLGTRSAILRAKAMHMPYPVPADVLDLISARFHFSIRDLEGALNRVQAYADLTAQAITLESARHCLADLIVSQDRHSLSPRVIVEEVCNYYDVSPQLLASRRRSADISTPRQVAVYLLRELAQCSLKEIGAILGGRDHSSIRYAWARIDTALGSDSRLLADITELRRILSLQTQ</sequence>
<dbReference type="PROSITE" id="PS01008">
    <property type="entry name" value="DNAA"/>
    <property type="match status" value="1"/>
</dbReference>
<dbReference type="FunFam" id="3.40.50.300:FF:000668">
    <property type="entry name" value="Chromosomal replication initiator protein DnaA"/>
    <property type="match status" value="1"/>
</dbReference>
<keyword evidence="2" id="KW-0963">Cytoplasm</keyword>
<dbReference type="GO" id="GO:0008289">
    <property type="term" value="F:lipid binding"/>
    <property type="evidence" value="ECO:0007669"/>
    <property type="project" value="UniProtKB-KW"/>
</dbReference>
<organism evidence="11">
    <name type="scientific">marine metagenome</name>
    <dbReference type="NCBI Taxonomy" id="408172"/>
    <lineage>
        <taxon>unclassified sequences</taxon>
        <taxon>metagenomes</taxon>
        <taxon>ecological metagenomes</taxon>
    </lineage>
</organism>
<dbReference type="GO" id="GO:0005886">
    <property type="term" value="C:plasma membrane"/>
    <property type="evidence" value="ECO:0007669"/>
    <property type="project" value="TreeGrafter"/>
</dbReference>
<dbReference type="SMART" id="SM00382">
    <property type="entry name" value="AAA"/>
    <property type="match status" value="1"/>
</dbReference>
<dbReference type="GO" id="GO:0005524">
    <property type="term" value="F:ATP binding"/>
    <property type="evidence" value="ECO:0007669"/>
    <property type="project" value="UniProtKB-KW"/>
</dbReference>
<dbReference type="SMART" id="SM00760">
    <property type="entry name" value="Bac_DnaA_C"/>
    <property type="match status" value="1"/>
</dbReference>
<dbReference type="Gene3D" id="3.40.50.300">
    <property type="entry name" value="P-loop containing nucleotide triphosphate hydrolases"/>
    <property type="match status" value="1"/>
</dbReference>
<feature type="domain" description="AAA+ ATPase" evidence="9">
    <location>
        <begin position="154"/>
        <end position="283"/>
    </location>
</feature>
<feature type="non-terminal residue" evidence="11">
    <location>
        <position position="1"/>
    </location>
</feature>
<dbReference type="EMBL" id="UINC01022871">
    <property type="protein sequence ID" value="SVA93382.1"/>
    <property type="molecule type" value="Genomic_DNA"/>
</dbReference>